<name>A0A369AXQ6_9FIRM</name>
<dbReference type="RefSeq" id="WP_114299032.1">
    <property type="nucleotide sequence ID" value="NZ_QPJT01000023.1"/>
</dbReference>
<dbReference type="EMBL" id="QPJT01000023">
    <property type="protein sequence ID" value="RCX12214.1"/>
    <property type="molecule type" value="Genomic_DNA"/>
</dbReference>
<dbReference type="AlphaFoldDB" id="A0A369AXQ6"/>
<evidence type="ECO:0000313" key="2">
    <source>
        <dbReference type="Proteomes" id="UP000253034"/>
    </source>
</evidence>
<protein>
    <submittedName>
        <fullName evidence="1">Uncharacterized protein</fullName>
    </submittedName>
</protein>
<proteinExistence type="predicted"/>
<dbReference type="Proteomes" id="UP000253034">
    <property type="component" value="Unassembled WGS sequence"/>
</dbReference>
<reference evidence="1 2" key="1">
    <citation type="submission" date="2018-07" db="EMBL/GenBank/DDBJ databases">
        <title>Genomic Encyclopedia of Type Strains, Phase IV (KMG-IV): sequencing the most valuable type-strain genomes for metagenomic binning, comparative biology and taxonomic classification.</title>
        <authorList>
            <person name="Goeker M."/>
        </authorList>
    </citation>
    <scope>NUCLEOTIDE SEQUENCE [LARGE SCALE GENOMIC DNA]</scope>
    <source>
        <strain evidence="1 2">DSM 27016</strain>
    </source>
</reference>
<comment type="caution">
    <text evidence="1">The sequence shown here is derived from an EMBL/GenBank/DDBJ whole genome shotgun (WGS) entry which is preliminary data.</text>
</comment>
<keyword evidence="2" id="KW-1185">Reference proteome</keyword>
<accession>A0A369AXQ6</accession>
<gene>
    <name evidence="1" type="ORF">DFR58_12324</name>
</gene>
<dbReference type="OrthoDB" id="2039841at2"/>
<organism evidence="1 2">
    <name type="scientific">Anaerobacterium chartisolvens</name>
    <dbReference type="NCBI Taxonomy" id="1297424"/>
    <lineage>
        <taxon>Bacteria</taxon>
        <taxon>Bacillati</taxon>
        <taxon>Bacillota</taxon>
        <taxon>Clostridia</taxon>
        <taxon>Eubacteriales</taxon>
        <taxon>Oscillospiraceae</taxon>
        <taxon>Anaerobacterium</taxon>
    </lineage>
</organism>
<evidence type="ECO:0000313" key="1">
    <source>
        <dbReference type="EMBL" id="RCX12214.1"/>
    </source>
</evidence>
<sequence>MSFGIQNNYLDKAFGASDLISIQNKKMSSISDISAKSDIAVKTKEVGQTKALISQEMELFKKEFFEELAGINSHITVSGTAINISEQAFKKMKENPEYREKILSLIKRDLGDSYAPRNCSVMITVGGSLNEYRADSWPVTNDSEFSMRSQNSFYKKTVKSRKNEQKELLEKYLEHKSEQKLLTEKLLVENEARRKLRKADAEKAYSSQTLFDI</sequence>